<reference evidence="3 4" key="1">
    <citation type="submission" date="2019-06" db="EMBL/GenBank/DDBJ databases">
        <title>Sequencing the genomes of 1000 actinobacteria strains.</title>
        <authorList>
            <person name="Klenk H.-P."/>
        </authorList>
    </citation>
    <scope>NUCLEOTIDE SEQUENCE [LARGE SCALE GENOMIC DNA]</scope>
    <source>
        <strain evidence="3 4">DSM 8251</strain>
    </source>
</reference>
<dbReference type="Pfam" id="PF13335">
    <property type="entry name" value="Mg_chelatase_C"/>
    <property type="match status" value="1"/>
</dbReference>
<feature type="domain" description="AAA+ ATPase" evidence="2">
    <location>
        <begin position="213"/>
        <end position="395"/>
    </location>
</feature>
<evidence type="ECO:0000259" key="2">
    <source>
        <dbReference type="SMART" id="SM00382"/>
    </source>
</evidence>
<dbReference type="SMART" id="SM00382">
    <property type="entry name" value="AAA"/>
    <property type="match status" value="1"/>
</dbReference>
<dbReference type="GO" id="GO:0005524">
    <property type="term" value="F:ATP binding"/>
    <property type="evidence" value="ECO:0007669"/>
    <property type="project" value="InterPro"/>
</dbReference>
<dbReference type="InterPro" id="IPR003593">
    <property type="entry name" value="AAA+_ATPase"/>
</dbReference>
<evidence type="ECO:0000256" key="1">
    <source>
        <dbReference type="ARBA" id="ARBA00006354"/>
    </source>
</evidence>
<dbReference type="PANTHER" id="PTHR32039">
    <property type="entry name" value="MAGNESIUM-CHELATASE SUBUNIT CHLI"/>
    <property type="match status" value="1"/>
</dbReference>
<dbReference type="AlphaFoldDB" id="A0A542ZPH9"/>
<dbReference type="NCBIfam" id="TIGR00368">
    <property type="entry name" value="YifB family Mg chelatase-like AAA ATPase"/>
    <property type="match status" value="1"/>
</dbReference>
<proteinExistence type="inferred from homology"/>
<sequence>MSTARTRCVALMGLEGRLIEVEASVAGGLPRTVLVGLPDASLYEARDRCRAAASSQELAWPQGLVTINLSPASLPKAGSHYDAAIMAAVLAAAGVVPEQALERVVLLGELSLDGRLRAVRGLLPAVLGAVQAGYRRVVVPRDQVREARLAPGADVTGVGCLREMVAFLRGQEVPQGGLEIVSEAPEPMVGAPDLADVIGQSEACWAAEVAAAGGHHLFLGGPPGVGKSMLASRIPTILPELSVDEALEVAAVRSLAGVGDGEWSVRPPWSNPHHSASMASLLGGGSRVPRPGAISLAHRGVLFLDEASEFQQKVLDSLREPLETGEIFLTRSVHQATYPARFQLVLASNPCPCGYHGVAGGRCACPPQKVRRYQDRLSGPIMDRIDIQQQMLPVGRALINPAHAGGGRERSADVAQRVCAARERQLRRLAGTGWRTNGEVPGAFLRTEWPTPGGMGLLDGPLRRGTLSARGVDKTVRVAWTVADLSGHDKPTEQDMWVALGLRQGLPQREAV</sequence>
<comment type="similarity">
    <text evidence="1">Belongs to the Mg-chelatase subunits D/I family. ComM subfamily.</text>
</comment>
<dbReference type="Gene3D" id="3.40.50.300">
    <property type="entry name" value="P-loop containing nucleotide triphosphate hydrolases"/>
    <property type="match status" value="1"/>
</dbReference>
<keyword evidence="4" id="KW-1185">Reference proteome</keyword>
<dbReference type="SUPFAM" id="SSF54211">
    <property type="entry name" value="Ribosomal protein S5 domain 2-like"/>
    <property type="match status" value="1"/>
</dbReference>
<dbReference type="InterPro" id="IPR000523">
    <property type="entry name" value="Mg_chelatse_chII-like_cat_dom"/>
</dbReference>
<dbReference type="Pfam" id="PF13541">
    <property type="entry name" value="ChlI"/>
    <property type="match status" value="1"/>
</dbReference>
<dbReference type="Gene3D" id="3.30.230.10">
    <property type="match status" value="1"/>
</dbReference>
<evidence type="ECO:0000313" key="4">
    <source>
        <dbReference type="Proteomes" id="UP000316196"/>
    </source>
</evidence>
<comment type="caution">
    <text evidence="3">The sequence shown here is derived from an EMBL/GenBank/DDBJ whole genome shotgun (WGS) entry which is preliminary data.</text>
</comment>
<dbReference type="Pfam" id="PF01078">
    <property type="entry name" value="Mg_chelatase"/>
    <property type="match status" value="1"/>
</dbReference>
<evidence type="ECO:0000313" key="3">
    <source>
        <dbReference type="EMBL" id="TQL62262.1"/>
    </source>
</evidence>
<dbReference type="Proteomes" id="UP000316196">
    <property type="component" value="Unassembled WGS sequence"/>
</dbReference>
<dbReference type="InterPro" id="IPR027417">
    <property type="entry name" value="P-loop_NTPase"/>
</dbReference>
<protein>
    <submittedName>
        <fullName evidence="3">Magnesium chelatase family protein</fullName>
    </submittedName>
</protein>
<accession>A0A542ZPH9</accession>
<organism evidence="3 4">
    <name type="scientific">Propioniferax innocua</name>
    <dbReference type="NCBI Taxonomy" id="1753"/>
    <lineage>
        <taxon>Bacteria</taxon>
        <taxon>Bacillati</taxon>
        <taxon>Actinomycetota</taxon>
        <taxon>Actinomycetes</taxon>
        <taxon>Propionibacteriales</taxon>
        <taxon>Propionibacteriaceae</taxon>
        <taxon>Propioniferax</taxon>
    </lineage>
</organism>
<dbReference type="InterPro" id="IPR014721">
    <property type="entry name" value="Ribsml_uS5_D2-typ_fold_subgr"/>
</dbReference>
<dbReference type="InterPro" id="IPR025158">
    <property type="entry name" value="Mg_chelat-rel_C"/>
</dbReference>
<dbReference type="InterPro" id="IPR045006">
    <property type="entry name" value="CHLI-like"/>
</dbReference>
<dbReference type="PANTHER" id="PTHR32039:SF7">
    <property type="entry name" value="COMPETENCE PROTEIN COMM"/>
    <property type="match status" value="1"/>
</dbReference>
<dbReference type="InterPro" id="IPR004482">
    <property type="entry name" value="Mg_chelat-rel"/>
</dbReference>
<name>A0A542ZPH9_9ACTN</name>
<gene>
    <name evidence="3" type="ORF">FB460_0031</name>
</gene>
<dbReference type="InterPro" id="IPR020568">
    <property type="entry name" value="Ribosomal_Su5_D2-typ_SF"/>
</dbReference>
<dbReference type="EMBL" id="VFOR01000001">
    <property type="protein sequence ID" value="TQL62262.1"/>
    <property type="molecule type" value="Genomic_DNA"/>
</dbReference>
<dbReference type="SUPFAM" id="SSF52540">
    <property type="entry name" value="P-loop containing nucleoside triphosphate hydrolases"/>
    <property type="match status" value="1"/>
</dbReference>